<dbReference type="AlphaFoldDB" id="A0A1M6DUL3"/>
<proteinExistence type="predicted"/>
<evidence type="ECO:0000313" key="3">
    <source>
        <dbReference type="Proteomes" id="UP000183982"/>
    </source>
</evidence>
<dbReference type="NCBIfam" id="TIGR02453">
    <property type="entry name" value="TIGR02453 family protein"/>
    <property type="match status" value="1"/>
</dbReference>
<organism evidence="2 3">
    <name type="scientific">Shimia gijangensis</name>
    <dbReference type="NCBI Taxonomy" id="1470563"/>
    <lineage>
        <taxon>Bacteria</taxon>
        <taxon>Pseudomonadati</taxon>
        <taxon>Pseudomonadota</taxon>
        <taxon>Alphaproteobacteria</taxon>
        <taxon>Rhodobacterales</taxon>
        <taxon>Roseobacteraceae</taxon>
    </lineage>
</organism>
<dbReference type="PIRSF" id="PIRSF028451">
    <property type="entry name" value="UCP028451"/>
    <property type="match status" value="1"/>
</dbReference>
<reference evidence="3" key="1">
    <citation type="submission" date="2016-11" db="EMBL/GenBank/DDBJ databases">
        <authorList>
            <person name="Varghese N."/>
            <person name="Submissions S."/>
        </authorList>
    </citation>
    <scope>NUCLEOTIDE SEQUENCE [LARGE SCALE GENOMIC DNA]</scope>
    <source>
        <strain evidence="3">DSM 100564</strain>
    </source>
</reference>
<keyword evidence="3" id="KW-1185">Reference proteome</keyword>
<feature type="transmembrane region" description="Helical" evidence="1">
    <location>
        <begin position="95"/>
        <end position="115"/>
    </location>
</feature>
<name>A0A1M6DUL3_9RHOB</name>
<dbReference type="RefSeq" id="WP_073249303.1">
    <property type="nucleotide sequence ID" value="NZ_FQZQ01000003.1"/>
</dbReference>
<sequence length="214" mass="23747">MSDDFADLVPQARAFLTELSANNNRDWFLTNKKRYEIALKHPALALLDVISADLEKMVGAPVSTKLFRPHRDVRFSKDKTPYHTHLHMLWTAGGIGWFLGIAPGYVSVGAGVFGFDKNALIRWRDTVAGADGQAIANMISALTDKGTRLDPPELKRVPAPYDKTHPRGDLLRRKGLALWFDLEDRTIEKGGLTACIRTAFSELLPVQVALAPLE</sequence>
<keyword evidence="1" id="KW-1133">Transmembrane helix</keyword>
<evidence type="ECO:0000256" key="1">
    <source>
        <dbReference type="SAM" id="Phobius"/>
    </source>
</evidence>
<dbReference type="PANTHER" id="PTHR36452">
    <property type="entry name" value="CHROMOSOME 12, WHOLE GENOME SHOTGUN SEQUENCE"/>
    <property type="match status" value="1"/>
</dbReference>
<dbReference type="InterPro" id="IPR015996">
    <property type="entry name" value="UCP028451"/>
</dbReference>
<dbReference type="PANTHER" id="PTHR36452:SF1">
    <property type="entry name" value="DUF2461 DOMAIN-CONTAINING PROTEIN"/>
    <property type="match status" value="1"/>
</dbReference>
<dbReference type="EMBL" id="FQZQ01000003">
    <property type="protein sequence ID" value="SHI76881.1"/>
    <property type="molecule type" value="Genomic_DNA"/>
</dbReference>
<protein>
    <submittedName>
        <fullName evidence="2">TIGR02453 family protein</fullName>
    </submittedName>
</protein>
<dbReference type="InterPro" id="IPR012808">
    <property type="entry name" value="CHP02453"/>
</dbReference>
<dbReference type="OrthoDB" id="9794241at2"/>
<accession>A0A1M6DUL3</accession>
<evidence type="ECO:0000313" key="2">
    <source>
        <dbReference type="EMBL" id="SHI76881.1"/>
    </source>
</evidence>
<keyword evidence="1" id="KW-0472">Membrane</keyword>
<gene>
    <name evidence="2" type="ORF">SAMN05444000_10311</name>
</gene>
<dbReference type="Pfam" id="PF09365">
    <property type="entry name" value="DUF2461"/>
    <property type="match status" value="1"/>
</dbReference>
<dbReference type="Proteomes" id="UP000183982">
    <property type="component" value="Unassembled WGS sequence"/>
</dbReference>
<keyword evidence="1" id="KW-0812">Transmembrane</keyword>